<proteinExistence type="predicted"/>
<dbReference type="InterPro" id="IPR027417">
    <property type="entry name" value="P-loop_NTPase"/>
</dbReference>
<gene>
    <name evidence="1" type="ORF">KIV56_17245</name>
</gene>
<evidence type="ECO:0000313" key="1">
    <source>
        <dbReference type="EMBL" id="WBM79891.1"/>
    </source>
</evidence>
<protein>
    <recommendedName>
        <fullName evidence="3">ATP-binding protein</fullName>
    </recommendedName>
</protein>
<dbReference type="RefSeq" id="WP_281534502.1">
    <property type="nucleotide sequence ID" value="NZ_CP075584.1"/>
</dbReference>
<dbReference type="Proteomes" id="UP001212421">
    <property type="component" value="Chromosome"/>
</dbReference>
<dbReference type="EMBL" id="CP075584">
    <property type="protein sequence ID" value="WBM79891.1"/>
    <property type="molecule type" value="Genomic_DNA"/>
</dbReference>
<dbReference type="SUPFAM" id="SSF52540">
    <property type="entry name" value="P-loop containing nucleoside triphosphate hydrolases"/>
    <property type="match status" value="1"/>
</dbReference>
<sequence>MAEFGPYSVDPAQIAGLTGADFAAFVVQLLDAERARAGIEGAALTATYRTNAADGGVDADLRRGTKTTWIPEGESAWQFKAGDAGPQTSASELRLASAALAILTAGGSYRLVLGKSIAPEQITDRREALEAVLKDCAIAARPGQIEVLNGDALARWAEEFPALASSPLIRGMHIIGQTFDEWSNSAMHCSAWIGSEVRDQEIVDLRREIDEGDDLGVRVEGGSGFGKSRIVMEALRDQVNEVLVVYVPSEDQFDPAILSRLHRQGRAAVMVIDECDARRHDTFAGMLQTGTKIRLVTIGERSTRTARAPMIEITPIEENTLSQILLTSEPGLWHEAARVIVDMVDGDIDYALKCARAVVAHRSTNARELITPDEVRRFVADRLPRGALFLASCALALFSRIGFEGELEEELHTVATGLEVPAADLFSAAAELSATGLLTTQGRYRSVGPNAVAIYLASQGWSLFRSRILTGLMPLLNENQVERLFSRAAQIGDRTLTREVVDQLLGNGGILSSLENVANDRRGRLLGNLAILSPERVTSRVVNLIAASSDDELLRASGARRPLVWALQKLVWHTTTFEEAADAMLRLATVENENIANNSSAEWIGLFATMLPSTAATPAARLSYLLRKAASDDMRIRILVAKAAERALSTSEWSMVSGEVQGGVVVEPRGQPTTWGQAWEYQCAMLDILRELVNDAEPQIGIDALKILTDSVQAHLDQPKVRDHSAEVLATLSASQAPRGSRQTLGTLLVIPA</sequence>
<keyword evidence="2" id="KW-1185">Reference proteome</keyword>
<organism evidence="1 2">
    <name type="scientific">Cryobacterium breve</name>
    <dbReference type="NCBI Taxonomy" id="1259258"/>
    <lineage>
        <taxon>Bacteria</taxon>
        <taxon>Bacillati</taxon>
        <taxon>Actinomycetota</taxon>
        <taxon>Actinomycetes</taxon>
        <taxon>Micrococcales</taxon>
        <taxon>Microbacteriaceae</taxon>
        <taxon>Cryobacterium</taxon>
    </lineage>
</organism>
<name>A0ABY7NBK8_9MICO</name>
<evidence type="ECO:0000313" key="2">
    <source>
        <dbReference type="Proteomes" id="UP001212421"/>
    </source>
</evidence>
<evidence type="ECO:0008006" key="3">
    <source>
        <dbReference type="Google" id="ProtNLM"/>
    </source>
</evidence>
<accession>A0ABY7NBK8</accession>
<reference evidence="1 2" key="1">
    <citation type="submission" date="2021-05" db="EMBL/GenBank/DDBJ databases">
        <authorList>
            <person name="Kumar R."/>
            <person name="Kumar A."/>
            <person name="Mukhia S."/>
        </authorList>
    </citation>
    <scope>NUCLEOTIDE SEQUENCE [LARGE SCALE GENOMIC DNA]</scope>
    <source>
        <strain evidence="1 2">ERMR7:08</strain>
    </source>
</reference>